<evidence type="ECO:0000256" key="3">
    <source>
        <dbReference type="ARBA" id="ARBA00022723"/>
    </source>
</evidence>
<dbReference type="InterPro" id="IPR036236">
    <property type="entry name" value="Znf_C2H2_sf"/>
</dbReference>
<dbReference type="InterPro" id="IPR050806">
    <property type="entry name" value="pacC/RIM101"/>
</dbReference>
<reference evidence="12" key="2">
    <citation type="submission" date="2016-05" db="EMBL/GenBank/DDBJ databases">
        <title>Comparative analysis highlights variable genome content of wheat rusts and divergence of the mating loci.</title>
        <authorList>
            <person name="Cuomo C.A."/>
            <person name="Bakkeren G."/>
            <person name="Szabo L."/>
            <person name="Khalil H."/>
            <person name="Joly D."/>
            <person name="Goldberg J."/>
            <person name="Young S."/>
            <person name="Zeng Q."/>
            <person name="Fellers J."/>
        </authorList>
    </citation>
    <scope>NUCLEOTIDE SEQUENCE [LARGE SCALE GENOMIC DNA]</scope>
    <source>
        <strain evidence="12">1-1 BBBD Race 1</strain>
    </source>
</reference>
<evidence type="ECO:0000256" key="6">
    <source>
        <dbReference type="ARBA" id="ARBA00022833"/>
    </source>
</evidence>
<keyword evidence="7" id="KW-0539">Nucleus</keyword>
<dbReference type="Pfam" id="PF00096">
    <property type="entry name" value="zf-C2H2"/>
    <property type="match status" value="1"/>
</dbReference>
<proteinExistence type="inferred from homology"/>
<evidence type="ECO:0000259" key="11">
    <source>
        <dbReference type="PROSITE" id="PS50157"/>
    </source>
</evidence>
<dbReference type="Gene3D" id="3.30.160.60">
    <property type="entry name" value="Classic Zinc Finger"/>
    <property type="match status" value="2"/>
</dbReference>
<dbReference type="SMART" id="SM00355">
    <property type="entry name" value="ZnF_C2H2"/>
    <property type="match status" value="3"/>
</dbReference>
<dbReference type="SUPFAM" id="SSF57667">
    <property type="entry name" value="beta-beta-alpha zinc fingers"/>
    <property type="match status" value="1"/>
</dbReference>
<feature type="region of interest" description="Disordered" evidence="10">
    <location>
        <begin position="155"/>
        <end position="182"/>
    </location>
</feature>
<keyword evidence="4" id="KW-0677">Repeat</keyword>
<evidence type="ECO:0000313" key="12">
    <source>
        <dbReference type="EMBL" id="OAV88568.1"/>
    </source>
</evidence>
<dbReference type="STRING" id="630390.A0A180G7N3"/>
<organism evidence="12">
    <name type="scientific">Puccinia triticina (isolate 1-1 / race 1 (BBBD))</name>
    <name type="common">Brown leaf rust fungus</name>
    <dbReference type="NCBI Taxonomy" id="630390"/>
    <lineage>
        <taxon>Eukaryota</taxon>
        <taxon>Fungi</taxon>
        <taxon>Dikarya</taxon>
        <taxon>Basidiomycota</taxon>
        <taxon>Pucciniomycotina</taxon>
        <taxon>Pucciniomycetes</taxon>
        <taxon>Pucciniales</taxon>
        <taxon>Pucciniaceae</taxon>
        <taxon>Puccinia</taxon>
    </lineage>
</organism>
<evidence type="ECO:0000313" key="13">
    <source>
        <dbReference type="EnsemblFungi" id="PTTG_28989-t43_1-p1"/>
    </source>
</evidence>
<evidence type="ECO:0000256" key="1">
    <source>
        <dbReference type="ARBA" id="ARBA00004123"/>
    </source>
</evidence>
<accession>A0A180G7N3</accession>
<evidence type="ECO:0000256" key="10">
    <source>
        <dbReference type="SAM" id="MobiDB-lite"/>
    </source>
</evidence>
<dbReference type="OrthoDB" id="6155966at2759"/>
<name>A0A180G7N3_PUCT1</name>
<evidence type="ECO:0000256" key="5">
    <source>
        <dbReference type="ARBA" id="ARBA00022771"/>
    </source>
</evidence>
<evidence type="ECO:0000313" key="14">
    <source>
        <dbReference type="Proteomes" id="UP000005240"/>
    </source>
</evidence>
<keyword evidence="2" id="KW-0678">Repressor</keyword>
<dbReference type="PANTHER" id="PTHR47257">
    <property type="entry name" value="PH-RESPONSE TRANSCRIPTION FACTOR PACC/RIM101"/>
    <property type="match status" value="1"/>
</dbReference>
<evidence type="ECO:0000256" key="4">
    <source>
        <dbReference type="ARBA" id="ARBA00022737"/>
    </source>
</evidence>
<gene>
    <name evidence="12" type="ORF">PTTG_28989</name>
</gene>
<keyword evidence="5 9" id="KW-0863">Zinc-finger</keyword>
<sequence length="412" mass="44267">MALVCKWDKPVCRRTFPTAEELFNHLCDGHVGRKRHGNLSLNCSWEACDHKAAKRDHMTSHMMVHCPLQTNVCGICSKTFKRSYDLRKHEITHTAAHHQAHGRSRATVYQDVDISLGVSALDRSTPVNHSRVYSCPREHSVDSLSAAKLAAPGAARRGSSVPGAKAKPYLRPGSSTPFAGHSSREFFRHEPAQFPAGGYEQIGWSARGGAVSRQKSAGAYGGGTVYGSAYGGSAALDCQPLVYPPSCSSFSPYRSFAGLVDPYPLLAEQPPGLGEFRSFSTPPAEQQAYQHATNFAPSAAGAGQQQLYIETDGYGQPAWQTGLHASASEPSVLFPASSDAAGAGPLGWPSSTRSAMADCDPLGLNHILSEIRLLIDDDDRLGPAFVDYTAFGPLDHLYLDSHLFSSPSQNPV</sequence>
<dbReference type="GO" id="GO:0005634">
    <property type="term" value="C:nucleus"/>
    <property type="evidence" value="ECO:0007669"/>
    <property type="project" value="UniProtKB-SubCell"/>
</dbReference>
<dbReference type="GO" id="GO:0045944">
    <property type="term" value="P:positive regulation of transcription by RNA polymerase II"/>
    <property type="evidence" value="ECO:0007669"/>
    <property type="project" value="TreeGrafter"/>
</dbReference>
<dbReference type="PANTHER" id="PTHR47257:SF1">
    <property type="entry name" value="PH-RESPONSE TRANSCRIPTION FACTOR PACC_RIM101"/>
    <property type="match status" value="1"/>
</dbReference>
<dbReference type="PROSITE" id="PS50157">
    <property type="entry name" value="ZINC_FINGER_C2H2_2"/>
    <property type="match status" value="2"/>
</dbReference>
<dbReference type="EMBL" id="ADAS02000167">
    <property type="protein sequence ID" value="OAV88568.1"/>
    <property type="molecule type" value="Genomic_DNA"/>
</dbReference>
<feature type="domain" description="C2H2-type" evidence="11">
    <location>
        <begin position="3"/>
        <end position="35"/>
    </location>
</feature>
<keyword evidence="6" id="KW-0862">Zinc</keyword>
<reference evidence="13" key="4">
    <citation type="submission" date="2025-05" db="UniProtKB">
        <authorList>
            <consortium name="EnsemblFungi"/>
        </authorList>
    </citation>
    <scope>IDENTIFICATION</scope>
    <source>
        <strain evidence="13">isolate 1-1 / race 1 (BBBD)</strain>
    </source>
</reference>
<comment type="similarity">
    <text evidence="8">Belongs to the pacC/RIM101 family.</text>
</comment>
<reference evidence="13 14" key="3">
    <citation type="journal article" date="2017" name="G3 (Bethesda)">
        <title>Comparative analysis highlights variable genome content of wheat rusts and divergence of the mating loci.</title>
        <authorList>
            <person name="Cuomo C.A."/>
            <person name="Bakkeren G."/>
            <person name="Khalil H.B."/>
            <person name="Panwar V."/>
            <person name="Joly D."/>
            <person name="Linning R."/>
            <person name="Sakthikumar S."/>
            <person name="Song X."/>
            <person name="Adiconis X."/>
            <person name="Fan L."/>
            <person name="Goldberg J.M."/>
            <person name="Levin J.Z."/>
            <person name="Young S."/>
            <person name="Zeng Q."/>
            <person name="Anikster Y."/>
            <person name="Bruce M."/>
            <person name="Wang M."/>
            <person name="Yin C."/>
            <person name="McCallum B."/>
            <person name="Szabo L.J."/>
            <person name="Hulbert S."/>
            <person name="Chen X."/>
            <person name="Fellers J.P."/>
        </authorList>
    </citation>
    <scope>NUCLEOTIDE SEQUENCE</scope>
    <source>
        <strain evidence="14">Isolate 1-1 / race 1 (BBBD)</strain>
        <strain evidence="13">isolate 1-1 / race 1 (BBBD)</strain>
    </source>
</reference>
<comment type="subcellular location">
    <subcellularLocation>
        <location evidence="1">Nucleus</location>
    </subcellularLocation>
</comment>
<reference evidence="12" key="1">
    <citation type="submission" date="2009-11" db="EMBL/GenBank/DDBJ databases">
        <authorList>
            <consortium name="The Broad Institute Genome Sequencing Platform"/>
            <person name="Ward D."/>
            <person name="Feldgarden M."/>
            <person name="Earl A."/>
            <person name="Young S.K."/>
            <person name="Zeng Q."/>
            <person name="Koehrsen M."/>
            <person name="Alvarado L."/>
            <person name="Berlin A."/>
            <person name="Bochicchio J."/>
            <person name="Borenstein D."/>
            <person name="Chapman S.B."/>
            <person name="Chen Z."/>
            <person name="Engels R."/>
            <person name="Freedman E."/>
            <person name="Gellesch M."/>
            <person name="Goldberg J."/>
            <person name="Griggs A."/>
            <person name="Gujja S."/>
            <person name="Heilman E."/>
            <person name="Heiman D."/>
            <person name="Hepburn T."/>
            <person name="Howarth C."/>
            <person name="Jen D."/>
            <person name="Larson L."/>
            <person name="Lewis B."/>
            <person name="Mehta T."/>
            <person name="Park D."/>
            <person name="Pearson M."/>
            <person name="Roberts A."/>
            <person name="Saif S."/>
            <person name="Shea T."/>
            <person name="Shenoy N."/>
            <person name="Sisk P."/>
            <person name="Stolte C."/>
            <person name="Sykes S."/>
            <person name="Thomson T."/>
            <person name="Walk T."/>
            <person name="White J."/>
            <person name="Yandava C."/>
            <person name="Izard J."/>
            <person name="Baranova O.V."/>
            <person name="Blanton J.M."/>
            <person name="Tanner A.C."/>
            <person name="Dewhirst F.E."/>
            <person name="Haas B."/>
            <person name="Nusbaum C."/>
            <person name="Birren B."/>
        </authorList>
    </citation>
    <scope>NUCLEOTIDE SEQUENCE [LARGE SCALE GENOMIC DNA]</scope>
    <source>
        <strain evidence="12">1-1 BBBD Race 1</strain>
    </source>
</reference>
<evidence type="ECO:0000256" key="9">
    <source>
        <dbReference type="PROSITE-ProRule" id="PRU00042"/>
    </source>
</evidence>
<feature type="domain" description="C2H2-type" evidence="11">
    <location>
        <begin position="71"/>
        <end position="98"/>
    </location>
</feature>
<dbReference type="GO" id="GO:0008270">
    <property type="term" value="F:zinc ion binding"/>
    <property type="evidence" value="ECO:0007669"/>
    <property type="project" value="UniProtKB-KW"/>
</dbReference>
<dbReference type="VEuPathDB" id="FungiDB:PTTG_28989"/>
<evidence type="ECO:0000256" key="8">
    <source>
        <dbReference type="ARBA" id="ARBA00038089"/>
    </source>
</evidence>
<dbReference type="Proteomes" id="UP000005240">
    <property type="component" value="Unassembled WGS sequence"/>
</dbReference>
<dbReference type="EnsemblFungi" id="PTTG_28989-t43_1">
    <property type="protein sequence ID" value="PTTG_28989-t43_1-p1"/>
    <property type="gene ID" value="PTTG_28989"/>
</dbReference>
<dbReference type="AlphaFoldDB" id="A0A180G7N3"/>
<dbReference type="PROSITE" id="PS00028">
    <property type="entry name" value="ZINC_FINGER_C2H2_1"/>
    <property type="match status" value="1"/>
</dbReference>
<keyword evidence="3" id="KW-0479">Metal-binding</keyword>
<protein>
    <recommendedName>
        <fullName evidence="11">C2H2-type domain-containing protein</fullName>
    </recommendedName>
</protein>
<evidence type="ECO:0000256" key="7">
    <source>
        <dbReference type="ARBA" id="ARBA00023242"/>
    </source>
</evidence>
<keyword evidence="14" id="KW-1185">Reference proteome</keyword>
<dbReference type="InterPro" id="IPR013087">
    <property type="entry name" value="Znf_C2H2_type"/>
</dbReference>
<evidence type="ECO:0000256" key="2">
    <source>
        <dbReference type="ARBA" id="ARBA00022491"/>
    </source>
</evidence>